<dbReference type="eggNOG" id="ENOG502S8SI">
    <property type="taxonomic scope" value="Eukaryota"/>
</dbReference>
<reference evidence="1" key="1">
    <citation type="submission" date="2013-12" db="EMBL/GenBank/DDBJ databases">
        <title>The Genome Sequence of Aphanomyces invadans NJM9701.</title>
        <authorList>
            <consortium name="The Broad Institute Genomics Platform"/>
            <person name="Russ C."/>
            <person name="Tyler B."/>
            <person name="van West P."/>
            <person name="Dieguez-Uribeondo J."/>
            <person name="Young S.K."/>
            <person name="Zeng Q."/>
            <person name="Gargeya S."/>
            <person name="Fitzgerald M."/>
            <person name="Abouelleil A."/>
            <person name="Alvarado L."/>
            <person name="Chapman S.B."/>
            <person name="Gainer-Dewar J."/>
            <person name="Goldberg J."/>
            <person name="Griggs A."/>
            <person name="Gujja S."/>
            <person name="Hansen M."/>
            <person name="Howarth C."/>
            <person name="Imamovic A."/>
            <person name="Ireland A."/>
            <person name="Larimer J."/>
            <person name="McCowan C."/>
            <person name="Murphy C."/>
            <person name="Pearson M."/>
            <person name="Poon T.W."/>
            <person name="Priest M."/>
            <person name="Roberts A."/>
            <person name="Saif S."/>
            <person name="Shea T."/>
            <person name="Sykes S."/>
            <person name="Wortman J."/>
            <person name="Nusbaum C."/>
            <person name="Birren B."/>
        </authorList>
    </citation>
    <scope>NUCLEOTIDE SEQUENCE [LARGE SCALE GENOMIC DNA]</scope>
    <source>
        <strain evidence="1">NJM9701</strain>
    </source>
</reference>
<dbReference type="GeneID" id="20080222"/>
<name>A0A024UG98_9STRA</name>
<dbReference type="EMBL" id="KI913956">
    <property type="protein sequence ID" value="ETW05401.1"/>
    <property type="molecule type" value="Genomic_DNA"/>
</dbReference>
<proteinExistence type="predicted"/>
<dbReference type="VEuPathDB" id="FungiDB:H310_03172"/>
<gene>
    <name evidence="1" type="ORF">H310_03172</name>
</gene>
<evidence type="ECO:0000313" key="1">
    <source>
        <dbReference type="EMBL" id="ETW05401.1"/>
    </source>
</evidence>
<dbReference type="OrthoDB" id="5596992at2759"/>
<sequence>METKAVEGVLTASDLANENELDEDEQLVATWIKGMHEAEICRLTQAGAKAVPLKVKNMAIVREDGGVVLNRVEVDTRFSMDRIEQILVAEETTPVPHKPHFVYVNVVLLPKTKQPSDATTMALVMPYVYDTRVVGNTLTQWVFLNNNMERSHHVIG</sequence>
<organism evidence="1">
    <name type="scientific">Aphanomyces invadans</name>
    <dbReference type="NCBI Taxonomy" id="157072"/>
    <lineage>
        <taxon>Eukaryota</taxon>
        <taxon>Sar</taxon>
        <taxon>Stramenopiles</taxon>
        <taxon>Oomycota</taxon>
        <taxon>Saprolegniomycetes</taxon>
        <taxon>Saprolegniales</taxon>
        <taxon>Verrucalvaceae</taxon>
        <taxon>Aphanomyces</taxon>
    </lineage>
</organism>
<accession>A0A024UG98</accession>
<dbReference type="AlphaFoldDB" id="A0A024UG98"/>
<protein>
    <submittedName>
        <fullName evidence="1">Uncharacterized protein</fullName>
    </submittedName>
</protein>
<dbReference type="RefSeq" id="XP_008865178.1">
    <property type="nucleotide sequence ID" value="XM_008866956.1"/>
</dbReference>